<keyword evidence="2" id="KW-0472">Membrane</keyword>
<evidence type="ECO:0000256" key="1">
    <source>
        <dbReference type="SAM" id="MobiDB-lite"/>
    </source>
</evidence>
<keyword evidence="4" id="KW-1185">Reference proteome</keyword>
<reference evidence="4" key="1">
    <citation type="journal article" date="2019" name="Int. J. Syst. Evol. Microbiol.">
        <title>The Global Catalogue of Microorganisms (GCM) 10K type strain sequencing project: providing services to taxonomists for standard genome sequencing and annotation.</title>
        <authorList>
            <consortium name="The Broad Institute Genomics Platform"/>
            <consortium name="The Broad Institute Genome Sequencing Center for Infectious Disease"/>
            <person name="Wu L."/>
            <person name="Ma J."/>
        </authorList>
    </citation>
    <scope>NUCLEOTIDE SEQUENCE [LARGE SCALE GENOMIC DNA]</scope>
    <source>
        <strain evidence="4">CGMCC 4.7020</strain>
    </source>
</reference>
<gene>
    <name evidence="3" type="ORF">ACFQ5X_23630</name>
</gene>
<evidence type="ECO:0000313" key="4">
    <source>
        <dbReference type="Proteomes" id="UP001597058"/>
    </source>
</evidence>
<feature type="transmembrane region" description="Helical" evidence="2">
    <location>
        <begin position="45"/>
        <end position="65"/>
    </location>
</feature>
<keyword evidence="2" id="KW-1133">Transmembrane helix</keyword>
<evidence type="ECO:0000256" key="2">
    <source>
        <dbReference type="SAM" id="Phobius"/>
    </source>
</evidence>
<name>A0ABW3XKU9_9ACTN</name>
<dbReference type="EMBL" id="JBHTMM010000031">
    <property type="protein sequence ID" value="MFD1308833.1"/>
    <property type="molecule type" value="Genomic_DNA"/>
</dbReference>
<dbReference type="Gene3D" id="3.40.50.2300">
    <property type="match status" value="1"/>
</dbReference>
<organism evidence="3 4">
    <name type="scientific">Streptomyces kaempferi</name>
    <dbReference type="NCBI Taxonomy" id="333725"/>
    <lineage>
        <taxon>Bacteria</taxon>
        <taxon>Bacillati</taxon>
        <taxon>Actinomycetota</taxon>
        <taxon>Actinomycetes</taxon>
        <taxon>Kitasatosporales</taxon>
        <taxon>Streptomycetaceae</taxon>
        <taxon>Streptomyces</taxon>
    </lineage>
</organism>
<proteinExistence type="predicted"/>
<feature type="region of interest" description="Disordered" evidence="1">
    <location>
        <begin position="176"/>
        <end position="205"/>
    </location>
</feature>
<dbReference type="Proteomes" id="UP001597058">
    <property type="component" value="Unassembled WGS sequence"/>
</dbReference>
<dbReference type="RefSeq" id="WP_329526590.1">
    <property type="nucleotide sequence ID" value="NZ_JBHSKH010000010.1"/>
</dbReference>
<accession>A0ABW3XKU9</accession>
<feature type="compositionally biased region" description="Low complexity" evidence="1">
    <location>
        <begin position="176"/>
        <end position="187"/>
    </location>
</feature>
<protein>
    <recommendedName>
        <fullName evidence="5">BMP family ABC transporter substrate-binding protein</fullName>
    </recommendedName>
</protein>
<comment type="caution">
    <text evidence="3">The sequence shown here is derived from an EMBL/GenBank/DDBJ whole genome shotgun (WGS) entry which is preliminary data.</text>
</comment>
<evidence type="ECO:0008006" key="5">
    <source>
        <dbReference type="Google" id="ProtNLM"/>
    </source>
</evidence>
<sequence>MVKRVRQVPQARRAKAVRGATPWSWLTRAARSARLWLQELGGRTIALLAGAMVVVAAVAVTGYFLSRTETARRLPDTTPRSSKDVDACLLTGKDGITAGTAAAQVWEGMQDASLETHVRVSHVPVTGEQSAANARSYLSGLLQRSCDLVLAAGGPQTEAAEQAAPLHRTVDFVLVGDSGSGSEDTGSAQDADSGRGSGNITFARPGDGLRAEVADAVERVAARG</sequence>
<evidence type="ECO:0000313" key="3">
    <source>
        <dbReference type="EMBL" id="MFD1308833.1"/>
    </source>
</evidence>
<keyword evidence="2" id="KW-0812">Transmembrane</keyword>